<dbReference type="Proteomes" id="UP000594638">
    <property type="component" value="Unassembled WGS sequence"/>
</dbReference>
<protein>
    <recommendedName>
        <fullName evidence="4">Pentatricopeptide repeat-containing protein</fullName>
    </recommendedName>
</protein>
<dbReference type="Gene3D" id="1.25.40.10">
    <property type="entry name" value="Tetratricopeptide repeat domain"/>
    <property type="match status" value="1"/>
</dbReference>
<evidence type="ECO:0000313" key="2">
    <source>
        <dbReference type="EMBL" id="CAA3020784.1"/>
    </source>
</evidence>
<dbReference type="InterPro" id="IPR002885">
    <property type="entry name" value="PPR_rpt"/>
</dbReference>
<dbReference type="GO" id="GO:0009451">
    <property type="term" value="P:RNA modification"/>
    <property type="evidence" value="ECO:0007669"/>
    <property type="project" value="InterPro"/>
</dbReference>
<dbReference type="PANTHER" id="PTHR47926">
    <property type="entry name" value="PENTATRICOPEPTIDE REPEAT-CONTAINING PROTEIN"/>
    <property type="match status" value="1"/>
</dbReference>
<dbReference type="OrthoDB" id="185373at2759"/>
<name>A0A8S0UPD2_OLEEU</name>
<dbReference type="Pfam" id="PF20431">
    <property type="entry name" value="E_motif"/>
    <property type="match status" value="1"/>
</dbReference>
<dbReference type="Pfam" id="PF01535">
    <property type="entry name" value="PPR"/>
    <property type="match status" value="1"/>
</dbReference>
<accession>A0A8S0UPD2</accession>
<dbReference type="InterPro" id="IPR046960">
    <property type="entry name" value="PPR_At4g14850-like_plant"/>
</dbReference>
<comment type="caution">
    <text evidence="2">The sequence shown here is derived from an EMBL/GenBank/DDBJ whole genome shotgun (WGS) entry which is preliminary data.</text>
</comment>
<dbReference type="GO" id="GO:0003723">
    <property type="term" value="F:RNA binding"/>
    <property type="evidence" value="ECO:0007669"/>
    <property type="project" value="InterPro"/>
</dbReference>
<reference evidence="2 3" key="1">
    <citation type="submission" date="2019-12" db="EMBL/GenBank/DDBJ databases">
        <authorList>
            <person name="Alioto T."/>
            <person name="Alioto T."/>
            <person name="Gomez Garrido J."/>
        </authorList>
    </citation>
    <scope>NUCLEOTIDE SEQUENCE [LARGE SCALE GENOMIC DNA]</scope>
</reference>
<keyword evidence="3" id="KW-1185">Reference proteome</keyword>
<organism evidence="2 3">
    <name type="scientific">Olea europaea subsp. europaea</name>
    <dbReference type="NCBI Taxonomy" id="158383"/>
    <lineage>
        <taxon>Eukaryota</taxon>
        <taxon>Viridiplantae</taxon>
        <taxon>Streptophyta</taxon>
        <taxon>Embryophyta</taxon>
        <taxon>Tracheophyta</taxon>
        <taxon>Spermatophyta</taxon>
        <taxon>Magnoliopsida</taxon>
        <taxon>eudicotyledons</taxon>
        <taxon>Gunneridae</taxon>
        <taxon>Pentapetalae</taxon>
        <taxon>asterids</taxon>
        <taxon>lamiids</taxon>
        <taxon>Lamiales</taxon>
        <taxon>Oleaceae</taxon>
        <taxon>Oleeae</taxon>
        <taxon>Olea</taxon>
    </lineage>
</organism>
<keyword evidence="1" id="KW-0677">Repeat</keyword>
<sequence>MVGGLTFDGLSTFGVHCFESMATLGAEVLNGETRVGLWTAEPIGVGTWGRTERVSVAAACMGMVEEGEKIFSSMGTKYGIQAEMEHYASMVDLYGRAGLLEKAGKLIKSMPFEPDVVVWGALLGACGLHSSPDLAETAANGISKLQQDHPAVYSMLSKIYGENGVWGRVNEPKKLMRKRHARKQKAGSWIESRHVFI</sequence>
<evidence type="ECO:0000313" key="3">
    <source>
        <dbReference type="Proteomes" id="UP000594638"/>
    </source>
</evidence>
<dbReference type="PANTHER" id="PTHR47926:SF433">
    <property type="entry name" value="PENTATRICOPEPTIDE REPEAT-CONTAINING PROTEIN"/>
    <property type="match status" value="1"/>
</dbReference>
<dbReference type="EMBL" id="CACTIH010009044">
    <property type="protein sequence ID" value="CAA3020784.1"/>
    <property type="molecule type" value="Genomic_DNA"/>
</dbReference>
<proteinExistence type="predicted"/>
<dbReference type="InterPro" id="IPR011990">
    <property type="entry name" value="TPR-like_helical_dom_sf"/>
</dbReference>
<evidence type="ECO:0008006" key="4">
    <source>
        <dbReference type="Google" id="ProtNLM"/>
    </source>
</evidence>
<dbReference type="AlphaFoldDB" id="A0A8S0UPD2"/>
<evidence type="ECO:0000256" key="1">
    <source>
        <dbReference type="ARBA" id="ARBA00022737"/>
    </source>
</evidence>
<dbReference type="Gramene" id="OE9A050195T1">
    <property type="protein sequence ID" value="OE9A050195C1"/>
    <property type="gene ID" value="OE9A050195"/>
</dbReference>
<gene>
    <name evidence="2" type="ORF">OLEA9_A050195</name>
</gene>
<dbReference type="InterPro" id="IPR046848">
    <property type="entry name" value="E_motif"/>
</dbReference>